<reference evidence="2" key="1">
    <citation type="submission" date="2021-01" db="EMBL/GenBank/DDBJ databases">
        <title>Phytophthora aleatoria, a newly-described species from Pinus radiata is distinct from Phytophthora cactorum isolates based on comparative genomics.</title>
        <authorList>
            <person name="Mcdougal R."/>
            <person name="Panda P."/>
            <person name="Williams N."/>
            <person name="Studholme D.J."/>
        </authorList>
    </citation>
    <scope>NUCLEOTIDE SEQUENCE</scope>
    <source>
        <strain evidence="2">NZFS 4037</strain>
    </source>
</reference>
<comment type="caution">
    <text evidence="2">The sequence shown here is derived from an EMBL/GenBank/DDBJ whole genome shotgun (WGS) entry which is preliminary data.</text>
</comment>
<dbReference type="Proteomes" id="UP000709295">
    <property type="component" value="Unassembled WGS sequence"/>
</dbReference>
<accession>A0A8J5IEP6</accession>
<sequence length="76" mass="8401">MLELLKSEVQGGEDAWSRSGERRHTHTHKEIVETRKSPPKKDWILLGGDSVAIGVASAINTENVVATLSLYEKSRS</sequence>
<keyword evidence="3" id="KW-1185">Reference proteome</keyword>
<organism evidence="2 3">
    <name type="scientific">Phytophthora aleatoria</name>
    <dbReference type="NCBI Taxonomy" id="2496075"/>
    <lineage>
        <taxon>Eukaryota</taxon>
        <taxon>Sar</taxon>
        <taxon>Stramenopiles</taxon>
        <taxon>Oomycota</taxon>
        <taxon>Peronosporomycetes</taxon>
        <taxon>Peronosporales</taxon>
        <taxon>Peronosporaceae</taxon>
        <taxon>Phytophthora</taxon>
    </lineage>
</organism>
<name>A0A8J5IEP6_9STRA</name>
<feature type="region of interest" description="Disordered" evidence="1">
    <location>
        <begin position="1"/>
        <end position="34"/>
    </location>
</feature>
<dbReference type="EMBL" id="JAENGY010002318">
    <property type="protein sequence ID" value="KAG6944632.1"/>
    <property type="molecule type" value="Genomic_DNA"/>
</dbReference>
<evidence type="ECO:0000313" key="3">
    <source>
        <dbReference type="Proteomes" id="UP000709295"/>
    </source>
</evidence>
<gene>
    <name evidence="2" type="ORF">JG688_00016978</name>
</gene>
<protein>
    <submittedName>
        <fullName evidence="2">Uncharacterized protein</fullName>
    </submittedName>
</protein>
<evidence type="ECO:0000313" key="2">
    <source>
        <dbReference type="EMBL" id="KAG6944632.1"/>
    </source>
</evidence>
<dbReference type="AlphaFoldDB" id="A0A8J5IEP6"/>
<feature type="compositionally biased region" description="Basic and acidic residues" evidence="1">
    <location>
        <begin position="15"/>
        <end position="34"/>
    </location>
</feature>
<evidence type="ECO:0000256" key="1">
    <source>
        <dbReference type="SAM" id="MobiDB-lite"/>
    </source>
</evidence>
<proteinExistence type="predicted"/>